<dbReference type="Pfam" id="PF10137">
    <property type="entry name" value="CAP12-PCTIR_TIR"/>
    <property type="match status" value="1"/>
</dbReference>
<gene>
    <name evidence="2" type="ORF">HKB16_21645</name>
</gene>
<evidence type="ECO:0000313" key="2">
    <source>
        <dbReference type="EMBL" id="NMU85456.1"/>
    </source>
</evidence>
<dbReference type="AlphaFoldDB" id="A0A7Y0SL04"/>
<dbReference type="InterPro" id="IPR019302">
    <property type="entry name" value="CAP12/PCTIR_TIR_dom"/>
</dbReference>
<protein>
    <submittedName>
        <fullName evidence="2">Nucleotide-binding protein</fullName>
    </submittedName>
</protein>
<dbReference type="EMBL" id="JABCLB010002245">
    <property type="protein sequence ID" value="NMU85456.1"/>
    <property type="molecule type" value="Genomic_DNA"/>
</dbReference>
<name>A0A7Y0SL04_VIBPH</name>
<reference evidence="2 3" key="1">
    <citation type="submission" date="2020-04" db="EMBL/GenBank/DDBJ databases">
        <title>Whole-genome sequencing of Vibrio spp. from China reveals different genetic environments of blaCTX-M-14 among diverse lineages.</title>
        <authorList>
            <person name="Zheng Z."/>
            <person name="Ye L."/>
            <person name="Chen S."/>
        </authorList>
    </citation>
    <scope>NUCLEOTIDE SEQUENCE [LARGE SCALE GENOMIC DNA]</scope>
    <source>
        <strain evidence="2 3">Vb0551</strain>
    </source>
</reference>
<organism evidence="2 3">
    <name type="scientific">Vibrio parahaemolyticus</name>
    <dbReference type="NCBI Taxonomy" id="670"/>
    <lineage>
        <taxon>Bacteria</taxon>
        <taxon>Pseudomonadati</taxon>
        <taxon>Pseudomonadota</taxon>
        <taxon>Gammaproteobacteria</taxon>
        <taxon>Vibrionales</taxon>
        <taxon>Vibrionaceae</taxon>
        <taxon>Vibrio</taxon>
    </lineage>
</organism>
<sequence length="368" mass="41427">MTTSASLLEEAAKLESWAQYDSTTVAPLIEQAELAGKAWSGSPLGYHSRVYYENFKTPPAGAHFSVEWGLYSDYDYFGMGSVGDWVEYDFDKTLNYLESVVDANDYASLKRESHKAREEIADVQSTIASIVHASGLLDGDSYLQKLLTEVEELKTPTASQFINMYLPKGQMVTRDQKVEHKIFNPPHLIVLGNALEVQASFVSAKNLQKTIKNMAQYLRNKEVKMGREDRIGTNVFIGHGRSHDWRDLKDFVNDRLGLPWDEFNRVPVAGLTNITRLAQMLDQASIAFLVMSAEDEQADGNHHARMNVIHEVGLFQGRLGFERAIVLLEEGCEEFSNIQGLGQIRYPKGNISAVFEDIRQVLEREGIL</sequence>
<comment type="caution">
    <text evidence="2">The sequence shown here is derived from an EMBL/GenBank/DDBJ whole genome shotgun (WGS) entry which is preliminary data.</text>
</comment>
<dbReference type="Proteomes" id="UP000518904">
    <property type="component" value="Unassembled WGS sequence"/>
</dbReference>
<accession>A0A7Y0SL04</accession>
<proteinExistence type="predicted"/>
<dbReference type="RefSeq" id="WP_141180540.1">
    <property type="nucleotide sequence ID" value="NZ_JABCMB010001308.1"/>
</dbReference>
<evidence type="ECO:0000259" key="1">
    <source>
        <dbReference type="Pfam" id="PF10137"/>
    </source>
</evidence>
<feature type="domain" description="CD-NTase-associated protein 12/Pycsar effector protein TIR" evidence="1">
    <location>
        <begin position="234"/>
        <end position="346"/>
    </location>
</feature>
<evidence type="ECO:0000313" key="3">
    <source>
        <dbReference type="Proteomes" id="UP000518904"/>
    </source>
</evidence>
<dbReference type="GO" id="GO:0050135">
    <property type="term" value="F:NADP+ nucleosidase activity"/>
    <property type="evidence" value="ECO:0007669"/>
    <property type="project" value="InterPro"/>
</dbReference>